<organism evidence="2 3">
    <name type="scientific">Gossypium barbadense</name>
    <name type="common">Sea Island cotton</name>
    <name type="synonym">Hibiscus barbadensis</name>
    <dbReference type="NCBI Taxonomy" id="3634"/>
    <lineage>
        <taxon>Eukaryota</taxon>
        <taxon>Viridiplantae</taxon>
        <taxon>Streptophyta</taxon>
        <taxon>Embryophyta</taxon>
        <taxon>Tracheophyta</taxon>
        <taxon>Spermatophyta</taxon>
        <taxon>Magnoliopsida</taxon>
        <taxon>eudicotyledons</taxon>
        <taxon>Gunneridae</taxon>
        <taxon>Pentapetalae</taxon>
        <taxon>rosids</taxon>
        <taxon>malvids</taxon>
        <taxon>Malvales</taxon>
        <taxon>Malvaceae</taxon>
        <taxon>Malvoideae</taxon>
        <taxon>Gossypium</taxon>
    </lineage>
</organism>
<dbReference type="PANTHER" id="PTHR23244">
    <property type="entry name" value="KELCH REPEAT DOMAIN"/>
    <property type="match status" value="1"/>
</dbReference>
<reference evidence="2 3" key="1">
    <citation type="submission" date="2015-01" db="EMBL/GenBank/DDBJ databases">
        <title>Genome of allotetraploid Gossypium barbadense reveals genomic plasticity and fiber elongation in cotton evolution.</title>
        <authorList>
            <person name="Chen X."/>
            <person name="Liu X."/>
            <person name="Zhao B."/>
            <person name="Zheng H."/>
            <person name="Hu Y."/>
            <person name="Lu G."/>
            <person name="Yang C."/>
            <person name="Chen J."/>
            <person name="Shan C."/>
            <person name="Zhang L."/>
            <person name="Zhou Y."/>
            <person name="Wang L."/>
            <person name="Guo W."/>
            <person name="Bai Y."/>
            <person name="Ruan J."/>
            <person name="Shangguan X."/>
            <person name="Mao Y."/>
            <person name="Jiang J."/>
            <person name="Zhu Y."/>
            <person name="Lei J."/>
            <person name="Kang H."/>
            <person name="Chen S."/>
            <person name="He X."/>
            <person name="Wang R."/>
            <person name="Wang Y."/>
            <person name="Chen J."/>
            <person name="Wang L."/>
            <person name="Yu S."/>
            <person name="Wang B."/>
            <person name="Wei J."/>
            <person name="Song S."/>
            <person name="Lu X."/>
            <person name="Gao Z."/>
            <person name="Gu W."/>
            <person name="Deng X."/>
            <person name="Ma D."/>
            <person name="Wang S."/>
            <person name="Liang W."/>
            <person name="Fang L."/>
            <person name="Cai C."/>
            <person name="Zhu X."/>
            <person name="Zhou B."/>
            <person name="Zhang Y."/>
            <person name="Chen Z."/>
            <person name="Xu S."/>
            <person name="Zhu R."/>
            <person name="Wang S."/>
            <person name="Zhang T."/>
            <person name="Zhao G."/>
        </authorList>
    </citation>
    <scope>NUCLEOTIDE SEQUENCE [LARGE SCALE GENOMIC DNA]</scope>
    <source>
        <strain evidence="3">cv. Xinhai21</strain>
        <tissue evidence="2">Leaf</tissue>
    </source>
</reference>
<feature type="compositionally biased region" description="Basic residues" evidence="1">
    <location>
        <begin position="464"/>
        <end position="473"/>
    </location>
</feature>
<evidence type="ECO:0000313" key="3">
    <source>
        <dbReference type="Proteomes" id="UP000239757"/>
    </source>
</evidence>
<accession>A0A2P5YDT4</accession>
<dbReference type="AlphaFoldDB" id="A0A2P5YDT4"/>
<dbReference type="SUPFAM" id="SSF50965">
    <property type="entry name" value="Galactose oxidase, central domain"/>
    <property type="match status" value="1"/>
</dbReference>
<evidence type="ECO:0000313" key="2">
    <source>
        <dbReference type="EMBL" id="PPS13757.1"/>
    </source>
</evidence>
<dbReference type="SMART" id="SM00612">
    <property type="entry name" value="Kelch"/>
    <property type="match status" value="3"/>
</dbReference>
<feature type="region of interest" description="Disordered" evidence="1">
    <location>
        <begin position="463"/>
        <end position="503"/>
    </location>
</feature>
<dbReference type="InterPro" id="IPR006652">
    <property type="entry name" value="Kelch_1"/>
</dbReference>
<dbReference type="Pfam" id="PF24681">
    <property type="entry name" value="Kelch_KLHDC2_KLHL20_DRC7"/>
    <property type="match status" value="1"/>
</dbReference>
<evidence type="ECO:0000256" key="1">
    <source>
        <dbReference type="SAM" id="MobiDB-lite"/>
    </source>
</evidence>
<gene>
    <name evidence="2" type="ORF">GOBAR_AA06819</name>
</gene>
<dbReference type="InterPro" id="IPR011043">
    <property type="entry name" value="Gal_Oxase/kelch_b-propeller"/>
</dbReference>
<proteinExistence type="predicted"/>
<dbReference type="Proteomes" id="UP000239757">
    <property type="component" value="Unassembled WGS sequence"/>
</dbReference>
<dbReference type="Gene3D" id="2.120.10.80">
    <property type="entry name" value="Kelch-type beta propeller"/>
    <property type="match status" value="2"/>
</dbReference>
<feature type="compositionally biased region" description="Basic and acidic residues" evidence="1">
    <location>
        <begin position="737"/>
        <end position="755"/>
    </location>
</feature>
<feature type="compositionally biased region" description="Basic and acidic residues" evidence="1">
    <location>
        <begin position="487"/>
        <end position="503"/>
    </location>
</feature>
<name>A0A2P5YDT4_GOSBA</name>
<protein>
    <submittedName>
        <fullName evidence="2">Uncharacterized protein</fullName>
    </submittedName>
</protein>
<dbReference type="OrthoDB" id="10251809at2759"/>
<dbReference type="EMBL" id="KZ663315">
    <property type="protein sequence ID" value="PPS13757.1"/>
    <property type="molecule type" value="Genomic_DNA"/>
</dbReference>
<dbReference type="PANTHER" id="PTHR23244:SF471">
    <property type="entry name" value="GUANINE NUCLEOTIDE-BINDING PROTEIN SUBUNIT BETA 1-RELATED"/>
    <property type="match status" value="1"/>
</dbReference>
<dbReference type="InterPro" id="IPR015915">
    <property type="entry name" value="Kelch-typ_b-propeller"/>
</dbReference>
<sequence>MRWEKVQLYPKEEGGVGEACAGPGKRWGHTCNAIKGGRFLYVFGGYGKDNCQTNQVHVFDTASLTWSLLATKGTPPIPRDSHSCTTVGDNLFVFGGTDGMNPLKDLHILDTATCTWICPSVRGEGPEAREGHSAALVGKRLFIFGGCGKSSNNNDEIYYNDLYILNTETFVWKRAATLGNPPSARDSHTCSSWKNKIIVIGGEDGHDYYLSDVHILDADTLAWKELNTSGQMLTPRAGHSTVAFGKNLFVFGGFTDAQNLYDDLYMLDVDTGIWTKVITMGDGPSARFSVAGDCLDPLKSGVLVFIGGCNKTLEALDDMYYLHTGLILRDERKLEKLSLRKQLKLKCQEQNLSNLAQDKALVRIEVSDDVNQPIPLSSYGQPICMVVRCSCKPNLNFGFNEQFISFYLVGRENFPLNQVLHQGKKTFRAKVTESFPHGYTIETIIDGKPLRGILFANTPSSVHVHNHNPSRKRTSVEVGGTVLNGDCDSKSRSVRQDSGDHKQADVHEKDYLLHDTEVPAPSSRDPAQSDLSTHKVNTCFPLSIILVLVNPVWLLEIWNLNLCTVPESFHFSSVQAFDEEWRLSLFSFLLDWSFLSYALARLMANTKFVGCCLLVAKKLCLAILVDLPFHHMMGKSSCAYQGTKLLSSCPPNTDSGRASIGALLLLFSSSCLWLDNASRLWDRLSIRVESVKQDFSQSAAHLNLNDDKASNTLNSGTEVLKGIEAVSAGFSVNLSPKQDERRPKTLEHNNPEKPI</sequence>
<feature type="region of interest" description="Disordered" evidence="1">
    <location>
        <begin position="735"/>
        <end position="755"/>
    </location>
</feature>